<evidence type="ECO:0000259" key="2">
    <source>
        <dbReference type="Pfam" id="PF18713"/>
    </source>
</evidence>
<dbReference type="PANTHER" id="PTHR20958:SF6">
    <property type="entry name" value="GLYCINE N-ACYLTRANSFERASE-LIKE PROTEIN"/>
    <property type="match status" value="1"/>
</dbReference>
<evidence type="ECO:0000259" key="1">
    <source>
        <dbReference type="Pfam" id="PF08445"/>
    </source>
</evidence>
<dbReference type="AlphaFoldDB" id="A0A1I8MET6"/>
<evidence type="ECO:0000313" key="3">
    <source>
        <dbReference type="EnsemblMetazoa" id="MDOA004165-PB"/>
    </source>
</evidence>
<dbReference type="Pfam" id="PF18713">
    <property type="entry name" value="DUF5645"/>
    <property type="match status" value="1"/>
</dbReference>
<dbReference type="Pfam" id="PF08445">
    <property type="entry name" value="FR47"/>
    <property type="match status" value="1"/>
</dbReference>
<keyword evidence="4" id="KW-1185">Reference proteome</keyword>
<gene>
    <name evidence="3" type="primary">101899881</name>
    <name evidence="5" type="synonym">LOC101899881</name>
</gene>
<name>A0A1I8MET6_MUSDO</name>
<dbReference type="InterPro" id="IPR053225">
    <property type="entry name" value="Acyl-CoA_N-acyltransferase"/>
</dbReference>
<dbReference type="OrthoDB" id="7305308at2759"/>
<dbReference type="Proteomes" id="UP001652621">
    <property type="component" value="Unplaced"/>
</dbReference>
<dbReference type="InterPro" id="IPR016181">
    <property type="entry name" value="Acyl_CoA_acyltransferase"/>
</dbReference>
<evidence type="ECO:0000313" key="4">
    <source>
        <dbReference type="Proteomes" id="UP001652621"/>
    </source>
</evidence>
<dbReference type="GeneID" id="101899881"/>
<dbReference type="Gene3D" id="3.40.630.30">
    <property type="match status" value="2"/>
</dbReference>
<protein>
    <submittedName>
        <fullName evidence="5">Uncharacterized protein LOC101899881 isoform X2</fullName>
    </submittedName>
</protein>
<dbReference type="InterPro" id="IPR041506">
    <property type="entry name" value="DUF5645"/>
</dbReference>
<feature type="domain" description="DUF5645" evidence="2">
    <location>
        <begin position="4"/>
        <end position="127"/>
    </location>
</feature>
<sequence>MSDILLECSQLQLRTMLDILKSQLPRRIQQHNFIYSYLYHYERINANREQLKSERWNLRFYTHRYGKLENCTLITLNGCGDYIVLCFTLQESQEELRECLAKTNLIEWRAKRMYLICDESIIPLMKEMLPLRLNIDWDCTPFENIMYITKEKIAALQVDEIIPEDLYVAPLDAEKHAATINENWTHKYENSLGLVRQSIEFNGGLGLFRRGESQPLCWMLENEFLSPGFLYTMPSERRKGYGELIMKLELKRLLKLHNLDLFTYVIVTNERSLQLHRKLGFEIATRIVWFGKPH</sequence>
<dbReference type="SUPFAM" id="SSF55729">
    <property type="entry name" value="Acyl-CoA N-acyltransferases (Nat)"/>
    <property type="match status" value="1"/>
</dbReference>
<feature type="domain" description="GCN5-related N-acetyltransferase Rv2170-like" evidence="1">
    <location>
        <begin position="205"/>
        <end position="289"/>
    </location>
</feature>
<dbReference type="VEuPathDB" id="VectorBase:MDOA004165"/>
<dbReference type="EnsemblMetazoa" id="MDOA004165-RB">
    <property type="protein sequence ID" value="MDOA004165-PB"/>
    <property type="gene ID" value="MDOA004165"/>
</dbReference>
<reference evidence="5" key="2">
    <citation type="submission" date="2025-04" db="UniProtKB">
        <authorList>
            <consortium name="RefSeq"/>
        </authorList>
    </citation>
    <scope>IDENTIFICATION</scope>
    <source>
        <strain evidence="5">Aabys</strain>
    </source>
</reference>
<dbReference type="PANTHER" id="PTHR20958">
    <property type="entry name" value="GLYCINE N-ACYLTRANSFERASE-LIKE PROTEIN"/>
    <property type="match status" value="1"/>
</dbReference>
<proteinExistence type="predicted"/>
<reference evidence="3" key="1">
    <citation type="submission" date="2020-05" db="UniProtKB">
        <authorList>
            <consortium name="EnsemblMetazoa"/>
        </authorList>
    </citation>
    <scope>IDENTIFICATION</scope>
    <source>
        <strain evidence="3">Aabys</strain>
    </source>
</reference>
<evidence type="ECO:0000313" key="5">
    <source>
        <dbReference type="RefSeq" id="XP_011294570.1"/>
    </source>
</evidence>
<dbReference type="GO" id="GO:0016747">
    <property type="term" value="F:acyltransferase activity, transferring groups other than amino-acyl groups"/>
    <property type="evidence" value="ECO:0007669"/>
    <property type="project" value="InterPro"/>
</dbReference>
<dbReference type="RefSeq" id="XP_011294570.1">
    <property type="nucleotide sequence ID" value="XM_011296268.2"/>
</dbReference>
<dbReference type="InterPro" id="IPR013653">
    <property type="entry name" value="GCN5-like_dom"/>
</dbReference>
<organism evidence="3">
    <name type="scientific">Musca domestica</name>
    <name type="common">House fly</name>
    <dbReference type="NCBI Taxonomy" id="7370"/>
    <lineage>
        <taxon>Eukaryota</taxon>
        <taxon>Metazoa</taxon>
        <taxon>Ecdysozoa</taxon>
        <taxon>Arthropoda</taxon>
        <taxon>Hexapoda</taxon>
        <taxon>Insecta</taxon>
        <taxon>Pterygota</taxon>
        <taxon>Neoptera</taxon>
        <taxon>Endopterygota</taxon>
        <taxon>Diptera</taxon>
        <taxon>Brachycera</taxon>
        <taxon>Muscomorpha</taxon>
        <taxon>Muscoidea</taxon>
        <taxon>Muscidae</taxon>
        <taxon>Musca</taxon>
    </lineage>
</organism>
<accession>A0A1I8MET6</accession>
<dbReference type="VEuPathDB" id="VectorBase:MDOMA2_011470"/>